<proteinExistence type="predicted"/>
<accession>A0A4D6GQX2</accession>
<dbReference type="EMBL" id="CP038631">
    <property type="protein sequence ID" value="QCC44095.1"/>
    <property type="molecule type" value="Genomic_DNA"/>
</dbReference>
<gene>
    <name evidence="1" type="ORF">HBSAL_01820</name>
</gene>
<dbReference type="Pfam" id="PF23928">
    <property type="entry name" value="DUF7266"/>
    <property type="match status" value="1"/>
</dbReference>
<dbReference type="Proteomes" id="UP000296216">
    <property type="component" value="Chromosome"/>
</dbReference>
<dbReference type="AlphaFoldDB" id="A0A4D6GQX2"/>
<protein>
    <submittedName>
        <fullName evidence="1">Uncharacterized protein</fullName>
    </submittedName>
</protein>
<evidence type="ECO:0000313" key="2">
    <source>
        <dbReference type="Proteomes" id="UP000296216"/>
    </source>
</evidence>
<dbReference type="RefSeq" id="WP_012289120.1">
    <property type="nucleotide sequence ID" value="NZ_VRYN01000002.1"/>
</dbReference>
<organism evidence="1 2">
    <name type="scientific">Halobacterium salinarum (strain ATCC 33171 / DSM 3754 / JCM 8978 / NBRC 102687 / NCIMB 764 / 91-R6)</name>
    <dbReference type="NCBI Taxonomy" id="2597657"/>
    <lineage>
        <taxon>Archaea</taxon>
        <taxon>Methanobacteriati</taxon>
        <taxon>Methanobacteriota</taxon>
        <taxon>Stenosarchaea group</taxon>
        <taxon>Halobacteria</taxon>
        <taxon>Halobacteriales</taxon>
        <taxon>Halobacteriaceae</taxon>
        <taxon>Halobacterium</taxon>
    </lineage>
</organism>
<dbReference type="GeneID" id="68693173"/>
<sequence length="167" mass="17324">MTRHRASAPVVGKAAEAGIGVLVIAVFTTTLCGGVVPDARTAAASAVADRALEHAAAGVEASVPPPREHARVVRRVSVPATIRHRGYTITATNRTLRLRHPTPGVGGTTPLVLPARVDRVRGDWQPGHRANTTWVVRVCTPESGGDLVVVLASRRAGDAGTRPGCSA</sequence>
<evidence type="ECO:0000313" key="1">
    <source>
        <dbReference type="EMBL" id="QCC44095.1"/>
    </source>
</evidence>
<dbReference type="InterPro" id="IPR055690">
    <property type="entry name" value="DUF7266"/>
</dbReference>
<reference evidence="1 2" key="1">
    <citation type="journal article" date="2019" name="Microbiol. Resour. Announc.">
        <title>The Genome Sequence of the Halobacterium salinarum Type Strain Is Closely Related to That of Laboratory Strains NRC-1 and R1.</title>
        <authorList>
            <person name="Pfeiffer F."/>
            <person name="Marchfelder A."/>
            <person name="Habermann B."/>
            <person name="Dyall-Smith M.L."/>
        </authorList>
    </citation>
    <scope>NUCLEOTIDE SEQUENCE [LARGE SCALE GENOMIC DNA]</scope>
    <source>
        <strain evidence="2">ATCC 33171 / DSM 3754 / JCM 8978 / NBRC 102687 / NCIMB 764 / 91-R6</strain>
    </source>
</reference>
<name>A0A4D6GQX2_HALS9</name>